<keyword evidence="3" id="KW-1185">Reference proteome</keyword>
<reference evidence="2" key="1">
    <citation type="submission" date="2020-06" db="EMBL/GenBank/DDBJ databases">
        <authorList>
            <person name="Onetto C."/>
        </authorList>
    </citation>
    <scope>NUCLEOTIDE SEQUENCE</scope>
</reference>
<dbReference type="Proteomes" id="UP000714618">
    <property type="component" value="Unassembled WGS sequence"/>
</dbReference>
<evidence type="ECO:0000313" key="3">
    <source>
        <dbReference type="Proteomes" id="UP000714618"/>
    </source>
</evidence>
<gene>
    <name evidence="2" type="ORF">AWRI4233_LOCUS1070</name>
</gene>
<organism evidence="2 3">
    <name type="scientific">Aureobasidium mustum</name>
    <dbReference type="NCBI Taxonomy" id="2773714"/>
    <lineage>
        <taxon>Eukaryota</taxon>
        <taxon>Fungi</taxon>
        <taxon>Dikarya</taxon>
        <taxon>Ascomycota</taxon>
        <taxon>Pezizomycotina</taxon>
        <taxon>Dothideomycetes</taxon>
        <taxon>Dothideomycetidae</taxon>
        <taxon>Dothideales</taxon>
        <taxon>Saccotheciaceae</taxon>
        <taxon>Aureobasidium</taxon>
    </lineage>
</organism>
<comment type="caution">
    <text evidence="2">The sequence shown here is derived from an EMBL/GenBank/DDBJ whole genome shotgun (WGS) entry which is preliminary data.</text>
</comment>
<feature type="compositionally biased region" description="Polar residues" evidence="1">
    <location>
        <begin position="37"/>
        <end position="47"/>
    </location>
</feature>
<accession>A0A9N8JEX4</accession>
<dbReference type="EMBL" id="CAIJEO010000002">
    <property type="protein sequence ID" value="CAD0086808.1"/>
    <property type="molecule type" value="Genomic_DNA"/>
</dbReference>
<feature type="region of interest" description="Disordered" evidence="1">
    <location>
        <begin position="1"/>
        <end position="72"/>
    </location>
</feature>
<sequence>MEWQMSGNEAARSSRPHGPDIKEEEEIEMELRESDTSEGQEQMQEQGTKYRGEDITAGEAVAERTPKSTSGR</sequence>
<dbReference type="AlphaFoldDB" id="A0A9N8JEX4"/>
<protein>
    <submittedName>
        <fullName evidence="2">Uncharacterized protein</fullName>
    </submittedName>
</protein>
<evidence type="ECO:0000313" key="2">
    <source>
        <dbReference type="EMBL" id="CAD0086808.1"/>
    </source>
</evidence>
<proteinExistence type="predicted"/>
<evidence type="ECO:0000256" key="1">
    <source>
        <dbReference type="SAM" id="MobiDB-lite"/>
    </source>
</evidence>
<name>A0A9N8JEX4_9PEZI</name>